<dbReference type="GO" id="GO:0009307">
    <property type="term" value="P:DNA restriction-modification system"/>
    <property type="evidence" value="ECO:0007669"/>
    <property type="project" value="UniProtKB-KW"/>
</dbReference>
<dbReference type="GO" id="GO:0003677">
    <property type="term" value="F:DNA binding"/>
    <property type="evidence" value="ECO:0007669"/>
    <property type="project" value="UniProtKB-KW"/>
</dbReference>
<evidence type="ECO:0000259" key="4">
    <source>
        <dbReference type="Pfam" id="PF01420"/>
    </source>
</evidence>
<keyword evidence="3" id="KW-0238">DNA-binding</keyword>
<keyword evidence="2" id="KW-0680">Restriction system</keyword>
<evidence type="ECO:0000256" key="1">
    <source>
        <dbReference type="ARBA" id="ARBA00010923"/>
    </source>
</evidence>
<feature type="domain" description="Type I restriction modification DNA specificity" evidence="4">
    <location>
        <begin position="62"/>
        <end position="162"/>
    </location>
</feature>
<gene>
    <name evidence="5" type="ORF">ENN90_13600</name>
</gene>
<comment type="caution">
    <text evidence="5">The sequence shown here is derived from an EMBL/GenBank/DDBJ whole genome shotgun (WGS) entry which is preliminary data.</text>
</comment>
<protein>
    <recommendedName>
        <fullName evidence="4">Type I restriction modification DNA specificity domain-containing protein</fullName>
    </recommendedName>
</protein>
<proteinExistence type="inferred from homology"/>
<dbReference type="SUPFAM" id="SSF116734">
    <property type="entry name" value="DNA methylase specificity domain"/>
    <property type="match status" value="1"/>
</dbReference>
<dbReference type="Gene3D" id="3.90.220.20">
    <property type="entry name" value="DNA methylase specificity domains"/>
    <property type="match status" value="1"/>
</dbReference>
<accession>A0A831LDI0</accession>
<dbReference type="EMBL" id="DSDK01000764">
    <property type="protein sequence ID" value="HDR52629.1"/>
    <property type="molecule type" value="Genomic_DNA"/>
</dbReference>
<dbReference type="InterPro" id="IPR052021">
    <property type="entry name" value="Type-I_RS_S_subunit"/>
</dbReference>
<dbReference type="InterPro" id="IPR000055">
    <property type="entry name" value="Restrct_endonuc_typeI_TRD"/>
</dbReference>
<dbReference type="PANTHER" id="PTHR30408:SF13">
    <property type="entry name" value="TYPE I RESTRICTION ENZYME HINDI SPECIFICITY SUBUNIT"/>
    <property type="match status" value="1"/>
</dbReference>
<organism evidence="5">
    <name type="scientific">Mariniphaga anaerophila</name>
    <dbReference type="NCBI Taxonomy" id="1484053"/>
    <lineage>
        <taxon>Bacteria</taxon>
        <taxon>Pseudomonadati</taxon>
        <taxon>Bacteroidota</taxon>
        <taxon>Bacteroidia</taxon>
        <taxon>Marinilabiliales</taxon>
        <taxon>Prolixibacteraceae</taxon>
        <taxon>Mariniphaga</taxon>
    </lineage>
</organism>
<dbReference type="Pfam" id="PF01420">
    <property type="entry name" value="Methylase_S"/>
    <property type="match status" value="1"/>
</dbReference>
<comment type="similarity">
    <text evidence="1">Belongs to the type-I restriction system S methylase family.</text>
</comment>
<evidence type="ECO:0000313" key="5">
    <source>
        <dbReference type="EMBL" id="HDR52629.1"/>
    </source>
</evidence>
<evidence type="ECO:0000256" key="3">
    <source>
        <dbReference type="ARBA" id="ARBA00023125"/>
    </source>
</evidence>
<dbReference type="AlphaFoldDB" id="A0A831LDI0"/>
<sequence length="164" mass="18244">MAPQKPQQDSSESQILQSIFPNISLVEKEKIAENGEFNLSVERYKNITNHISNFEYVSFADENIFKVVSGGTPDTKNENYWNGDINWATLVDLPTSELVSLINSTERKISENGLKHSSAKLLPPNSVIVSTRATIGRIAVNKVECCTNQGFKNIIIKDSNKVNS</sequence>
<dbReference type="PANTHER" id="PTHR30408">
    <property type="entry name" value="TYPE-1 RESTRICTION ENZYME ECOKI SPECIFICITY PROTEIN"/>
    <property type="match status" value="1"/>
</dbReference>
<dbReference type="InterPro" id="IPR044946">
    <property type="entry name" value="Restrct_endonuc_typeI_TRD_sf"/>
</dbReference>
<reference evidence="5" key="1">
    <citation type="journal article" date="2020" name="mSystems">
        <title>Genome- and Community-Level Interaction Insights into Carbon Utilization and Element Cycling Functions of Hydrothermarchaeota in Hydrothermal Sediment.</title>
        <authorList>
            <person name="Zhou Z."/>
            <person name="Liu Y."/>
            <person name="Xu W."/>
            <person name="Pan J."/>
            <person name="Luo Z.H."/>
            <person name="Li M."/>
        </authorList>
    </citation>
    <scope>NUCLEOTIDE SEQUENCE [LARGE SCALE GENOMIC DNA]</scope>
    <source>
        <strain evidence="5">SpSt-1217</strain>
    </source>
</reference>
<name>A0A831LDI0_9BACT</name>
<dbReference type="Proteomes" id="UP000886047">
    <property type="component" value="Unassembled WGS sequence"/>
</dbReference>
<evidence type="ECO:0000256" key="2">
    <source>
        <dbReference type="ARBA" id="ARBA00022747"/>
    </source>
</evidence>